<evidence type="ECO:0000256" key="2">
    <source>
        <dbReference type="SAM" id="MobiDB-lite"/>
    </source>
</evidence>
<dbReference type="Pfam" id="PF03398">
    <property type="entry name" value="Ist1"/>
    <property type="match status" value="1"/>
</dbReference>
<dbReference type="InterPro" id="IPR042277">
    <property type="entry name" value="IST1-like"/>
</dbReference>
<feature type="region of interest" description="Disordered" evidence="2">
    <location>
        <begin position="552"/>
        <end position="607"/>
    </location>
</feature>
<dbReference type="Proteomes" id="UP001163823">
    <property type="component" value="Chromosome 4"/>
</dbReference>
<protein>
    <submittedName>
        <fullName evidence="3">IST1 like</fullName>
    </submittedName>
</protein>
<reference evidence="3" key="1">
    <citation type="journal article" date="2023" name="Science">
        <title>Elucidation of the pathway for biosynthesis of saponin adjuvants from the soapbark tree.</title>
        <authorList>
            <person name="Reed J."/>
            <person name="Orme A."/>
            <person name="El-Demerdash A."/>
            <person name="Owen C."/>
            <person name="Martin L.B.B."/>
            <person name="Misra R.C."/>
            <person name="Kikuchi S."/>
            <person name="Rejzek M."/>
            <person name="Martin A.C."/>
            <person name="Harkess A."/>
            <person name="Leebens-Mack J."/>
            <person name="Louveau T."/>
            <person name="Stephenson M.J."/>
            <person name="Osbourn A."/>
        </authorList>
    </citation>
    <scope>NUCLEOTIDE SEQUENCE</scope>
    <source>
        <strain evidence="3">S10</strain>
    </source>
</reference>
<sequence length="718" mass="81006">MLDGLLGRGFFAKCKSLIKLTKSRIDVIRRKRNATQKFLKKDIADLLANGLDVNAYGRAAGLQAELTLSSCYDFVEQSCDFVLKHLSVMQKQRECPEECREAISSLMFAAARFSDLPELRDLRQIFQERYGNALEYYVNQEFVENLTSRPSTLEKKIQLMQQIAVEFSLEWDSKAFEQKMCRPSTLAQGHKTYDPNNVTDLKKLSHGKGRNIKGENFDVLSEKRLEIASDGHRSHNGKAAVVSKRDDHNLQSRPELSRNGYKPMNVCDETILKRDSHGNASQLRQELAVKNETRNGKESSVQKPFGFDGHRFHNGKEEVASKRDDYNLQSKPEPSRNRYKPVGGCDETTLKRDNHDNPFRGRQEDSVSNGIQDKDSNMLKSVGLYDSSQGKKVEYLEGVSKKHNIRENTTRQRDCQETVPCGKPDTTSNRAGLHVMGNMNESFSVSSHGVSYDNANSMRKVPEDETSRVKPYYNNALPPYVKPSSKLKDSIRKANSVASHPNSEGDGVSKDPLVHKGVDAATTSDKIQLSLDRDDRERHVIGHAKVSRHGLEEGLFNRSDSRGVPLPKPRSVRRKHSRSRSGHSDLGTVEDAEVVKRKSRSRRRDDSRRGLQILFDDELDQNDEEERIIDKLLIHYSKKPSMAEPGKVKRKSKSRHAHHIHAGESLETGNREGLDEESEIVPPPERSVSLPSEQSGASEVTKVFTRAASFQPDRSSAS</sequence>
<dbReference type="EMBL" id="JARAOO010000004">
    <property type="protein sequence ID" value="KAJ7969621.1"/>
    <property type="molecule type" value="Genomic_DNA"/>
</dbReference>
<dbReference type="Gene3D" id="1.20.1260.60">
    <property type="entry name" value="Vacuolar protein sorting-associated protein Ist1"/>
    <property type="match status" value="1"/>
</dbReference>
<feature type="compositionally biased region" description="Basic and acidic residues" evidence="2">
    <location>
        <begin position="661"/>
        <end position="673"/>
    </location>
</feature>
<dbReference type="GO" id="GO:0015031">
    <property type="term" value="P:protein transport"/>
    <property type="evidence" value="ECO:0007669"/>
    <property type="project" value="InterPro"/>
</dbReference>
<feature type="compositionally biased region" description="Basic and acidic residues" evidence="2">
    <location>
        <begin position="407"/>
        <end position="416"/>
    </location>
</feature>
<keyword evidence="4" id="KW-1185">Reference proteome</keyword>
<organism evidence="3 4">
    <name type="scientific">Quillaja saponaria</name>
    <name type="common">Soap bark tree</name>
    <dbReference type="NCBI Taxonomy" id="32244"/>
    <lineage>
        <taxon>Eukaryota</taxon>
        <taxon>Viridiplantae</taxon>
        <taxon>Streptophyta</taxon>
        <taxon>Embryophyta</taxon>
        <taxon>Tracheophyta</taxon>
        <taxon>Spermatophyta</taxon>
        <taxon>Magnoliopsida</taxon>
        <taxon>eudicotyledons</taxon>
        <taxon>Gunneridae</taxon>
        <taxon>Pentapetalae</taxon>
        <taxon>rosids</taxon>
        <taxon>fabids</taxon>
        <taxon>Fabales</taxon>
        <taxon>Quillajaceae</taxon>
        <taxon>Quillaja</taxon>
    </lineage>
</organism>
<evidence type="ECO:0000313" key="4">
    <source>
        <dbReference type="Proteomes" id="UP001163823"/>
    </source>
</evidence>
<dbReference type="KEGG" id="qsa:O6P43_007935"/>
<comment type="similarity">
    <text evidence="1">Belongs to the IST1 family.</text>
</comment>
<accession>A0AAD7M442</accession>
<name>A0AAD7M442_QUISA</name>
<feature type="compositionally biased region" description="Basic and acidic residues" evidence="2">
    <location>
        <begin position="308"/>
        <end position="326"/>
    </location>
</feature>
<feature type="compositionally biased region" description="Polar residues" evidence="2">
    <location>
        <begin position="689"/>
        <end position="698"/>
    </location>
</feature>
<feature type="compositionally biased region" description="Basic residues" evidence="2">
    <location>
        <begin position="648"/>
        <end position="660"/>
    </location>
</feature>
<feature type="region of interest" description="Disordered" evidence="2">
    <location>
        <begin position="640"/>
        <end position="718"/>
    </location>
</feature>
<feature type="region of interest" description="Disordered" evidence="2">
    <location>
        <begin position="228"/>
        <end position="262"/>
    </location>
</feature>
<feature type="compositionally biased region" description="Basic and acidic residues" evidence="2">
    <location>
        <begin position="348"/>
        <end position="365"/>
    </location>
</feature>
<feature type="compositionally biased region" description="Basic residues" evidence="2">
    <location>
        <begin position="570"/>
        <end position="581"/>
    </location>
</feature>
<evidence type="ECO:0000256" key="1">
    <source>
        <dbReference type="ARBA" id="ARBA00005536"/>
    </source>
</evidence>
<dbReference type="FunFam" id="1.20.1260.60:FF:000002">
    <property type="entry name" value="Vacuolar protein sorting-associated protein IST1"/>
    <property type="match status" value="1"/>
</dbReference>
<dbReference type="PANTHER" id="PTHR12161:SF14">
    <property type="entry name" value="REGULATOR OF VPS4 ACTIVITY IN THE MVB PATHWAY PROTEIN"/>
    <property type="match status" value="1"/>
</dbReference>
<proteinExistence type="inferred from homology"/>
<feature type="region of interest" description="Disordered" evidence="2">
    <location>
        <begin position="407"/>
        <end position="429"/>
    </location>
</feature>
<dbReference type="InterPro" id="IPR005061">
    <property type="entry name" value="Ist1"/>
</dbReference>
<dbReference type="AlphaFoldDB" id="A0AAD7M442"/>
<feature type="region of interest" description="Disordered" evidence="2">
    <location>
        <begin position="289"/>
        <end position="374"/>
    </location>
</feature>
<gene>
    <name evidence="3" type="ORF">O6P43_007935</name>
</gene>
<comment type="caution">
    <text evidence="3">The sequence shown here is derived from an EMBL/GenBank/DDBJ whole genome shotgun (WGS) entry which is preliminary data.</text>
</comment>
<dbReference type="PANTHER" id="PTHR12161">
    <property type="entry name" value="IST1 FAMILY MEMBER"/>
    <property type="match status" value="1"/>
</dbReference>
<feature type="region of interest" description="Disordered" evidence="2">
    <location>
        <begin position="463"/>
        <end position="513"/>
    </location>
</feature>
<evidence type="ECO:0000313" key="3">
    <source>
        <dbReference type="EMBL" id="KAJ7969621.1"/>
    </source>
</evidence>